<dbReference type="InterPro" id="IPR058163">
    <property type="entry name" value="LysR-type_TF_proteobact-type"/>
</dbReference>
<dbReference type="FunFam" id="1.10.10.10:FF:000001">
    <property type="entry name" value="LysR family transcriptional regulator"/>
    <property type="match status" value="1"/>
</dbReference>
<dbReference type="Gene3D" id="1.10.10.10">
    <property type="entry name" value="Winged helix-like DNA-binding domain superfamily/Winged helix DNA-binding domain"/>
    <property type="match status" value="1"/>
</dbReference>
<name>A0A9X0U2G1_9BACT</name>
<dbReference type="GO" id="GO:0003677">
    <property type="term" value="F:DNA binding"/>
    <property type="evidence" value="ECO:0007669"/>
    <property type="project" value="UniProtKB-KW"/>
</dbReference>
<dbReference type="GO" id="GO:0003700">
    <property type="term" value="F:DNA-binding transcription factor activity"/>
    <property type="evidence" value="ECO:0007669"/>
    <property type="project" value="InterPro"/>
</dbReference>
<evidence type="ECO:0000256" key="2">
    <source>
        <dbReference type="ARBA" id="ARBA00023015"/>
    </source>
</evidence>
<comment type="caution">
    <text evidence="7">The sequence shown here is derived from an EMBL/GenBank/DDBJ whole genome shotgun (WGS) entry which is preliminary data.</text>
</comment>
<dbReference type="PROSITE" id="PS50931">
    <property type="entry name" value="HTH_LYSR"/>
    <property type="match status" value="1"/>
</dbReference>
<dbReference type="InterPro" id="IPR036390">
    <property type="entry name" value="WH_DNA-bd_sf"/>
</dbReference>
<evidence type="ECO:0000259" key="6">
    <source>
        <dbReference type="PROSITE" id="PS50931"/>
    </source>
</evidence>
<dbReference type="RefSeq" id="WP_183973817.1">
    <property type="nucleotide sequence ID" value="NZ_JACHEB010000002.1"/>
</dbReference>
<protein>
    <submittedName>
        <fullName evidence="7">LysR family transcriptional regulator for bpeEF and oprC</fullName>
    </submittedName>
</protein>
<dbReference type="Gene3D" id="3.40.190.290">
    <property type="match status" value="1"/>
</dbReference>
<dbReference type="SUPFAM" id="SSF53850">
    <property type="entry name" value="Periplasmic binding protein-like II"/>
    <property type="match status" value="1"/>
</dbReference>
<keyword evidence="4" id="KW-0804">Transcription</keyword>
<proteinExistence type="inferred from homology"/>
<keyword evidence="8" id="KW-1185">Reference proteome</keyword>
<sequence length="320" mass="35070">MDKFDAMQVFVRVIEKGSFSAVAKERGIGQPAVSKQISALEDELGTELIHRTSRSISLTEAGRDFFESSLRILDDFESATSRIGRGQTAPKGLLRITVPPTFARLHMVSKLPAFFAAYPDMAVEMAASESPTTIVEDGFDLAIHSGDLPDSTLVARRFAQTIIILVATPQYLTRYGAPESPEDLGNHRGIVFTERGAVKPWSFGSGQDAKRVVPTGVFRTSDIEQMRMGVLEHLGIAQAPAWLFAAELREGTVLRLLTPFERTVPILAVRPASRRVSAKVRVFIEHLEETFALCSQFNPRSSESATSAPPPSRTSRVAVK</sequence>
<evidence type="ECO:0000256" key="3">
    <source>
        <dbReference type="ARBA" id="ARBA00023125"/>
    </source>
</evidence>
<dbReference type="Pfam" id="PF03466">
    <property type="entry name" value="LysR_substrate"/>
    <property type="match status" value="1"/>
</dbReference>
<dbReference type="PRINTS" id="PR00039">
    <property type="entry name" value="HTHLYSR"/>
</dbReference>
<evidence type="ECO:0000313" key="7">
    <source>
        <dbReference type="EMBL" id="MBB5327248.1"/>
    </source>
</evidence>
<feature type="region of interest" description="Disordered" evidence="5">
    <location>
        <begin position="299"/>
        <end position="320"/>
    </location>
</feature>
<dbReference type="PANTHER" id="PTHR30537:SF5">
    <property type="entry name" value="HTH-TYPE TRANSCRIPTIONAL ACTIVATOR TTDR-RELATED"/>
    <property type="match status" value="1"/>
</dbReference>
<dbReference type="SUPFAM" id="SSF46785">
    <property type="entry name" value="Winged helix' DNA-binding domain"/>
    <property type="match status" value="1"/>
</dbReference>
<dbReference type="PANTHER" id="PTHR30537">
    <property type="entry name" value="HTH-TYPE TRANSCRIPTIONAL REGULATOR"/>
    <property type="match status" value="1"/>
</dbReference>
<keyword evidence="3" id="KW-0238">DNA-binding</keyword>
<dbReference type="Pfam" id="PF00126">
    <property type="entry name" value="HTH_1"/>
    <property type="match status" value="1"/>
</dbReference>
<feature type="domain" description="HTH lysR-type" evidence="6">
    <location>
        <begin position="1"/>
        <end position="59"/>
    </location>
</feature>
<dbReference type="AlphaFoldDB" id="A0A9X0U2G1"/>
<dbReference type="CDD" id="cd08422">
    <property type="entry name" value="PBP2_CrgA_like"/>
    <property type="match status" value="1"/>
</dbReference>
<reference evidence="7 8" key="1">
    <citation type="submission" date="2020-08" db="EMBL/GenBank/DDBJ databases">
        <title>Genomic Encyclopedia of Type Strains, Phase IV (KMG-V): Genome sequencing to study the core and pangenomes of soil and plant-associated prokaryotes.</title>
        <authorList>
            <person name="Whitman W."/>
        </authorList>
    </citation>
    <scope>NUCLEOTIDE SEQUENCE [LARGE SCALE GENOMIC DNA]</scope>
    <source>
        <strain evidence="7 8">X5P2</strain>
    </source>
</reference>
<keyword evidence="2" id="KW-0805">Transcription regulation</keyword>
<dbReference type="Proteomes" id="UP000535182">
    <property type="component" value="Unassembled WGS sequence"/>
</dbReference>
<accession>A0A9X0U2G1</accession>
<evidence type="ECO:0000256" key="4">
    <source>
        <dbReference type="ARBA" id="ARBA00023163"/>
    </source>
</evidence>
<dbReference type="InterPro" id="IPR036388">
    <property type="entry name" value="WH-like_DNA-bd_sf"/>
</dbReference>
<dbReference type="InterPro" id="IPR005119">
    <property type="entry name" value="LysR_subst-bd"/>
</dbReference>
<organism evidence="7 8">
    <name type="scientific">Tunturiibacter gelidiferens</name>
    <dbReference type="NCBI Taxonomy" id="3069689"/>
    <lineage>
        <taxon>Bacteria</taxon>
        <taxon>Pseudomonadati</taxon>
        <taxon>Acidobacteriota</taxon>
        <taxon>Terriglobia</taxon>
        <taxon>Terriglobales</taxon>
        <taxon>Acidobacteriaceae</taxon>
        <taxon>Tunturiibacter</taxon>
    </lineage>
</organism>
<gene>
    <name evidence="7" type="ORF">HDF14_000853</name>
</gene>
<dbReference type="EMBL" id="JACHEB010000002">
    <property type="protein sequence ID" value="MBB5327248.1"/>
    <property type="molecule type" value="Genomic_DNA"/>
</dbReference>
<dbReference type="InterPro" id="IPR000847">
    <property type="entry name" value="LysR_HTH_N"/>
</dbReference>
<evidence type="ECO:0000256" key="5">
    <source>
        <dbReference type="SAM" id="MobiDB-lite"/>
    </source>
</evidence>
<evidence type="ECO:0000256" key="1">
    <source>
        <dbReference type="ARBA" id="ARBA00009437"/>
    </source>
</evidence>
<comment type="similarity">
    <text evidence="1">Belongs to the LysR transcriptional regulatory family.</text>
</comment>
<evidence type="ECO:0000313" key="8">
    <source>
        <dbReference type="Proteomes" id="UP000535182"/>
    </source>
</evidence>